<keyword evidence="7" id="KW-0482">Metalloprotease</keyword>
<dbReference type="Pfam" id="PF01457">
    <property type="entry name" value="Peptidase_M8"/>
    <property type="match status" value="1"/>
</dbReference>
<dbReference type="PANTHER" id="PTHR10942">
    <property type="entry name" value="LEISHMANOLYSIN-LIKE PEPTIDASE"/>
    <property type="match status" value="1"/>
</dbReference>
<evidence type="ECO:0000256" key="5">
    <source>
        <dbReference type="ARBA" id="ARBA00022801"/>
    </source>
</evidence>
<name>A0ABD3PXM8_9STRA</name>
<keyword evidence="9" id="KW-0472">Membrane</keyword>
<gene>
    <name evidence="10" type="ORF">HJC23_004819</name>
</gene>
<keyword evidence="6" id="KW-0862">Zinc</keyword>
<dbReference type="GO" id="GO:0008237">
    <property type="term" value="F:metallopeptidase activity"/>
    <property type="evidence" value="ECO:0007669"/>
    <property type="project" value="UniProtKB-KW"/>
</dbReference>
<dbReference type="InterPro" id="IPR001577">
    <property type="entry name" value="Peptidase_M8"/>
</dbReference>
<evidence type="ECO:0008006" key="12">
    <source>
        <dbReference type="Google" id="ProtNLM"/>
    </source>
</evidence>
<keyword evidence="9" id="KW-1133">Transmembrane helix</keyword>
<dbReference type="GO" id="GO:0006508">
    <property type="term" value="P:proteolysis"/>
    <property type="evidence" value="ECO:0007669"/>
    <property type="project" value="UniProtKB-KW"/>
</dbReference>
<dbReference type="Proteomes" id="UP001516023">
    <property type="component" value="Unassembled WGS sequence"/>
</dbReference>
<evidence type="ECO:0000313" key="11">
    <source>
        <dbReference type="Proteomes" id="UP001516023"/>
    </source>
</evidence>
<reference evidence="10 11" key="1">
    <citation type="journal article" date="2020" name="G3 (Bethesda)">
        <title>Improved Reference Genome for Cyclotella cryptica CCMP332, a Model for Cell Wall Morphogenesis, Salinity Adaptation, and Lipid Production in Diatoms (Bacillariophyta).</title>
        <authorList>
            <person name="Roberts W.R."/>
            <person name="Downey K.M."/>
            <person name="Ruck E.C."/>
            <person name="Traller J.C."/>
            <person name="Alverson A.J."/>
        </authorList>
    </citation>
    <scope>NUCLEOTIDE SEQUENCE [LARGE SCALE GENOMIC DNA]</scope>
    <source>
        <strain evidence="10 11">CCMP332</strain>
    </source>
</reference>
<evidence type="ECO:0000256" key="3">
    <source>
        <dbReference type="ARBA" id="ARBA00022670"/>
    </source>
</evidence>
<evidence type="ECO:0000256" key="4">
    <source>
        <dbReference type="ARBA" id="ARBA00022723"/>
    </source>
</evidence>
<evidence type="ECO:0000256" key="6">
    <source>
        <dbReference type="ARBA" id="ARBA00022833"/>
    </source>
</evidence>
<accession>A0ABD3PXM8</accession>
<feature type="compositionally biased region" description="Polar residues" evidence="8">
    <location>
        <begin position="82"/>
        <end position="91"/>
    </location>
</feature>
<proteinExistence type="inferred from homology"/>
<comment type="caution">
    <text evidence="10">The sequence shown here is derived from an EMBL/GenBank/DDBJ whole genome shotgun (WGS) entry which is preliminary data.</text>
</comment>
<dbReference type="GO" id="GO:0046872">
    <property type="term" value="F:metal ion binding"/>
    <property type="evidence" value="ECO:0007669"/>
    <property type="project" value="UniProtKB-KW"/>
</dbReference>
<keyword evidence="3" id="KW-0645">Protease</keyword>
<evidence type="ECO:0000256" key="9">
    <source>
        <dbReference type="SAM" id="Phobius"/>
    </source>
</evidence>
<feature type="region of interest" description="Disordered" evidence="8">
    <location>
        <begin position="126"/>
        <end position="192"/>
    </location>
</feature>
<dbReference type="Gene3D" id="3.10.170.20">
    <property type="match status" value="1"/>
</dbReference>
<comment type="similarity">
    <text evidence="2">Belongs to the peptidase M8 family.</text>
</comment>
<keyword evidence="9" id="KW-0812">Transmembrane</keyword>
<feature type="compositionally biased region" description="Low complexity" evidence="8">
    <location>
        <begin position="157"/>
        <end position="173"/>
    </location>
</feature>
<evidence type="ECO:0000256" key="2">
    <source>
        <dbReference type="ARBA" id="ARBA00005860"/>
    </source>
</evidence>
<feature type="transmembrane region" description="Helical" evidence="9">
    <location>
        <begin position="232"/>
        <end position="252"/>
    </location>
</feature>
<organism evidence="10 11">
    <name type="scientific">Cyclotella cryptica</name>
    <dbReference type="NCBI Taxonomy" id="29204"/>
    <lineage>
        <taxon>Eukaryota</taxon>
        <taxon>Sar</taxon>
        <taxon>Stramenopiles</taxon>
        <taxon>Ochrophyta</taxon>
        <taxon>Bacillariophyta</taxon>
        <taxon>Coscinodiscophyceae</taxon>
        <taxon>Thalassiosirophycidae</taxon>
        <taxon>Stephanodiscales</taxon>
        <taxon>Stephanodiscaceae</taxon>
        <taxon>Cyclotella</taxon>
    </lineage>
</organism>
<evidence type="ECO:0000256" key="1">
    <source>
        <dbReference type="ARBA" id="ARBA00001947"/>
    </source>
</evidence>
<evidence type="ECO:0000313" key="10">
    <source>
        <dbReference type="EMBL" id="KAL3792894.1"/>
    </source>
</evidence>
<dbReference type="SUPFAM" id="SSF55486">
    <property type="entry name" value="Metalloproteases ('zincins'), catalytic domain"/>
    <property type="match status" value="1"/>
</dbReference>
<evidence type="ECO:0000256" key="7">
    <source>
        <dbReference type="ARBA" id="ARBA00023049"/>
    </source>
</evidence>
<dbReference type="Gene3D" id="3.90.132.10">
    <property type="entry name" value="Leishmanolysin , domain 2"/>
    <property type="match status" value="1"/>
</dbReference>
<comment type="cofactor">
    <cofactor evidence="1">
        <name>Zn(2+)</name>
        <dbReference type="ChEBI" id="CHEBI:29105"/>
    </cofactor>
</comment>
<dbReference type="PANTHER" id="PTHR10942:SF0">
    <property type="entry name" value="LEISHMANOLYSIN-LIKE PEPTIDASE"/>
    <property type="match status" value="1"/>
</dbReference>
<keyword evidence="4" id="KW-0479">Metal-binding</keyword>
<sequence>MSERSVKKYVPYTMWGERNTGEKKSLRSSLYTSCPESTKSMLRLVVIVVVEVIGDHHLSLTPLRFMLMRATLHILLSIELSPTTTSPQQPRGTMAHRHLHNPYTPYSASSSDEAWARNTIASIRPSRRAALSSSEGESDAPPPSRRTYGGFFGGGYNNASSEESDRYNSSSEYESSDSDRKRLQSPSLLPPLHQRVLQYSSEGEDFLSDEDDDASPGDWTSLLWKKMRPRSVFGASLALLTALCLPLLMGQYSRSGSGSLMGMPKLSTLPKLLVDSLTYTASSLVPGMSTRDATSIVRPDFVYEHPYVSSSYYTSTNNTKALLATEEIQVNKALLRDAQGDADKETTETKTRLAIVRPFCEFDAEALPTTFTCWNSLPPCKAARDDIGDDDEDDEDYTPSMTEYVMGSDGEFHPVTNSSSRPNPYASMEERHLFDKVGSSAMKTAKADVFLFYSQTFSENNVAIKAVDAIINQFFEPGGWSRCFENIYAIEANIPQELDLYIPSAQEDLYNWVNGPNRQYEAAFRIIQSGEWGEYDGFYLMEGDSVPIKSYWLDVLLSEIEVNRPFAVLGAQYDGDKWDNFYEKIPISLLHHTNGNAIYNTSHPLLERLVGQLEVEAPCPYNSIPYDYRMSQMWVEGTLGIVPLLAPKIMLNEEGENITLSNNTEMFSKWAEIWERENPFKYTKVIHNYAATNLIPRHLGPEYIIHGAKLYSPWDPTKTEVTLVVSEWFFDRSLHLIKSLDNKDHPFSEVVVMVPPAAITHDDYDEMTDIPVRTQHRGAPDFMDLCEADVKTEWFMITNSYHHVARHVDLMFTPGTFKPVIPFTPATYPFCFKYPYCKETVNLAQRFNPGHAVVVQDMDMLFNTKMRDAFCKEWKEQNGEEGEDMYKNQQRRLMFRKKIIGPPGPTGTSYFAWLIKEGKDGMYKMTDRSLYGARPAFIKIFAKEEKLDGMSEDELAKRVGMTLIDNSTDPDCNCMAYETEVDCDESGVGCIWRPLFESCHPPELIDGSEPICATTQAPTMSPTVSMDGLFDATESPTTASSAPTVSENNPWYVDMFKSREHESTTTSVTDDNVDGMTLSVDDDAIEEPATGRRNLGVETLDSLYATDLDADERLKALNTDDKALAATKPLLSLLDSRPLPPLPNKQCEPWLPSIVPRHRTASKMWVGASPDPASRGFSAMATSRPRKLHRSFLQNLAGFVDQAPLQDSWITSSVPINIPKYDLRRKGSEVREAALSTPDMTNESSRLYKTFVDYGDKHPFEVARNVAHDSYEPLRITFVTETLLDFPSKLMALKGEVAASITAATVSKIEVITGDILPNVSELYAGALSVVRSLGNIFPVPGSSNRDRCGEAIFPEHHLKDGVPNTDTLIYVTLDGPQCSSGVTSYASVCSFDQHYRPLTGNLVICLDNIKASREEVSEEETLRLSASLTIQVGKILGLSTSLFQYFLNPETGKAWGVTKKTVTCVDGETREVFVPNLLLSTIESDDHGRQDINHPSFEIVSPTVKQVIRNHFDCQSLSGARLDREPSSCFGETLDPRYHFDENMALLGSSADMAYSLSPLSLAVFEDSSWYKADFSRATVPLFGRGAGCGFVEGECVSKSYAVPDYSADFFCGDVVEGEIAFDRKPSSCDYTHNHKADCEVLIQKLPKGGVNVIHDNSKADSQCPMRTDKIISCFDSSNSASMTGEVFSLNSRCFETNTPTSVCLQSFCNAVDSKIDIVVNGKVHQCDYEGQEVDLGDYSIVCPRLAVLCPHLVCPSNCSGKGVCDYCRDVPMCVCDDPFDETPGCWGGLTYS</sequence>
<protein>
    <recommendedName>
        <fullName evidence="12">EGF-like domain-containing protein</fullName>
    </recommendedName>
</protein>
<dbReference type="EMBL" id="JABMIG020000097">
    <property type="protein sequence ID" value="KAL3792894.1"/>
    <property type="molecule type" value="Genomic_DNA"/>
</dbReference>
<evidence type="ECO:0000256" key="8">
    <source>
        <dbReference type="SAM" id="MobiDB-lite"/>
    </source>
</evidence>
<feature type="region of interest" description="Disordered" evidence="8">
    <location>
        <begin position="82"/>
        <end position="110"/>
    </location>
</feature>
<keyword evidence="11" id="KW-1185">Reference proteome</keyword>
<keyword evidence="5" id="KW-0378">Hydrolase</keyword>